<dbReference type="GO" id="GO:0008967">
    <property type="term" value="F:phosphoglycolate phosphatase activity"/>
    <property type="evidence" value="ECO:0007669"/>
    <property type="project" value="TreeGrafter"/>
</dbReference>
<dbReference type="Gene3D" id="3.40.50.1000">
    <property type="entry name" value="HAD superfamily/HAD-like"/>
    <property type="match status" value="1"/>
</dbReference>
<name>A0A7C3VUF9_9CYAN</name>
<dbReference type="EMBL" id="DSPX01000202">
    <property type="protein sequence ID" value="HGG02936.1"/>
    <property type="molecule type" value="Genomic_DNA"/>
</dbReference>
<dbReference type="GO" id="GO:0005829">
    <property type="term" value="C:cytosol"/>
    <property type="evidence" value="ECO:0007669"/>
    <property type="project" value="TreeGrafter"/>
</dbReference>
<dbReference type="GO" id="GO:0006281">
    <property type="term" value="P:DNA repair"/>
    <property type="evidence" value="ECO:0007669"/>
    <property type="project" value="TreeGrafter"/>
</dbReference>
<dbReference type="SUPFAM" id="SSF56784">
    <property type="entry name" value="HAD-like"/>
    <property type="match status" value="1"/>
</dbReference>
<reference evidence="1" key="1">
    <citation type="journal article" date="2020" name="mSystems">
        <title>Genome- and Community-Level Interaction Insights into Carbon Utilization and Element Cycling Functions of Hydrothermarchaeota in Hydrothermal Sediment.</title>
        <authorList>
            <person name="Zhou Z."/>
            <person name="Liu Y."/>
            <person name="Xu W."/>
            <person name="Pan J."/>
            <person name="Luo Z.H."/>
            <person name="Li M."/>
        </authorList>
    </citation>
    <scope>NUCLEOTIDE SEQUENCE [LARGE SCALE GENOMIC DNA]</scope>
    <source>
        <strain evidence="1">SpSt-374</strain>
    </source>
</reference>
<evidence type="ECO:0000313" key="1">
    <source>
        <dbReference type="EMBL" id="HGG02936.1"/>
    </source>
</evidence>
<dbReference type="PANTHER" id="PTHR43434">
    <property type="entry name" value="PHOSPHOGLYCOLATE PHOSPHATASE"/>
    <property type="match status" value="1"/>
</dbReference>
<comment type="caution">
    <text evidence="1">The sequence shown here is derived from an EMBL/GenBank/DDBJ whole genome shotgun (WGS) entry which is preliminary data.</text>
</comment>
<accession>A0A7C3VUF9</accession>
<dbReference type="InterPro" id="IPR036412">
    <property type="entry name" value="HAD-like_sf"/>
</dbReference>
<sequence>MREYFRAAWTAYCQIWHSQTRTPPDDLEGSFARVRPAIEIGWEMPVAIHSLLEGVSEEKILQNGQVLARDVLDKEGLDPAEIGAWVDSVRDDWIASDLPGWLEMHRFYPGVVERLTRTIAAGVGVTIATTKEGRFVRHLLQQQGIFLPENAIFGKEYHRPKHETLRQLLANADSEAVLWFVEDRLKTLQSIQQQPDLGAVKLYLADWGYNTETEREAARSDSGIKLISLSQFGLDFAQWP</sequence>
<dbReference type="PANTHER" id="PTHR43434:SF21">
    <property type="entry name" value="SLL0295 PROTEIN"/>
    <property type="match status" value="1"/>
</dbReference>
<gene>
    <name evidence="1" type="ORF">ENR15_20405</name>
</gene>
<proteinExistence type="predicted"/>
<dbReference type="InterPro" id="IPR050155">
    <property type="entry name" value="HAD-like_hydrolase_sf"/>
</dbReference>
<keyword evidence="1" id="KW-0378">Hydrolase</keyword>
<organism evidence="1">
    <name type="scientific">Planktothricoides sp. SpSt-374</name>
    <dbReference type="NCBI Taxonomy" id="2282167"/>
    <lineage>
        <taxon>Bacteria</taxon>
        <taxon>Bacillati</taxon>
        <taxon>Cyanobacteriota</taxon>
        <taxon>Cyanophyceae</taxon>
        <taxon>Oscillatoriophycideae</taxon>
        <taxon>Oscillatoriales</taxon>
        <taxon>Oscillatoriaceae</taxon>
        <taxon>Planktothricoides</taxon>
    </lineage>
</organism>
<protein>
    <submittedName>
        <fullName evidence="1">HAD family hydrolase</fullName>
    </submittedName>
</protein>
<dbReference type="InterPro" id="IPR023214">
    <property type="entry name" value="HAD_sf"/>
</dbReference>
<dbReference type="AlphaFoldDB" id="A0A7C3VUF9"/>